<dbReference type="PROSITE" id="PS50801">
    <property type="entry name" value="STAS"/>
    <property type="match status" value="1"/>
</dbReference>
<dbReference type="Gene3D" id="3.30.750.24">
    <property type="entry name" value="STAS domain"/>
    <property type="match status" value="1"/>
</dbReference>
<comment type="caution">
    <text evidence="2">The sequence shown here is derived from an EMBL/GenBank/DDBJ whole genome shotgun (WGS) entry which is preliminary data.</text>
</comment>
<name>A0A935Q0P4_9PROT</name>
<proteinExistence type="predicted"/>
<dbReference type="SUPFAM" id="SSF52091">
    <property type="entry name" value="SpoIIaa-like"/>
    <property type="match status" value="1"/>
</dbReference>
<dbReference type="CDD" id="cd07043">
    <property type="entry name" value="STAS_anti-anti-sigma_factors"/>
    <property type="match status" value="1"/>
</dbReference>
<reference evidence="2 3" key="1">
    <citation type="submission" date="2020-10" db="EMBL/GenBank/DDBJ databases">
        <title>Connecting structure to function with the recovery of over 1000 high-quality activated sludge metagenome-assembled genomes encoding full-length rRNA genes using long-read sequencing.</title>
        <authorList>
            <person name="Singleton C.M."/>
            <person name="Petriglieri F."/>
            <person name="Kristensen J.M."/>
            <person name="Kirkegaard R.H."/>
            <person name="Michaelsen T.Y."/>
            <person name="Andersen M.H."/>
            <person name="Karst S.M."/>
            <person name="Dueholm M.S."/>
            <person name="Nielsen P.H."/>
            <person name="Albertsen M."/>
        </authorList>
    </citation>
    <scope>NUCLEOTIDE SEQUENCE [LARGE SCALE GENOMIC DNA]</scope>
    <source>
        <strain evidence="2">EsbW_18-Q3-R4-48_BATAC.285</strain>
    </source>
</reference>
<sequence length="97" mass="10292">MIEQGDASLRVTVPMVIANARTLLEVGRSFLPAGAQHELTLLDLSAVREIDSSALSVILAWLRTAGERGVVLRIVSPPASLISLATLYGLCELLPIA</sequence>
<dbReference type="Proteomes" id="UP000697998">
    <property type="component" value="Unassembled WGS sequence"/>
</dbReference>
<dbReference type="InterPro" id="IPR058548">
    <property type="entry name" value="MlaB-like_STAS"/>
</dbReference>
<accession>A0A935Q0P4</accession>
<evidence type="ECO:0000313" key="3">
    <source>
        <dbReference type="Proteomes" id="UP000697998"/>
    </source>
</evidence>
<protein>
    <submittedName>
        <fullName evidence="2">STAS domain-containing protein</fullName>
    </submittedName>
</protein>
<evidence type="ECO:0000313" key="2">
    <source>
        <dbReference type="EMBL" id="MBK7676870.1"/>
    </source>
</evidence>
<feature type="domain" description="STAS" evidence="1">
    <location>
        <begin position="1"/>
        <end position="97"/>
    </location>
</feature>
<dbReference type="EMBL" id="JADJMH010000028">
    <property type="protein sequence ID" value="MBK7676870.1"/>
    <property type="molecule type" value="Genomic_DNA"/>
</dbReference>
<dbReference type="InterPro" id="IPR036513">
    <property type="entry name" value="STAS_dom_sf"/>
</dbReference>
<dbReference type="AlphaFoldDB" id="A0A935Q0P4"/>
<dbReference type="Pfam" id="PF13466">
    <property type="entry name" value="STAS_2"/>
    <property type="match status" value="1"/>
</dbReference>
<evidence type="ECO:0000259" key="1">
    <source>
        <dbReference type="PROSITE" id="PS50801"/>
    </source>
</evidence>
<gene>
    <name evidence="2" type="ORF">IPJ27_20125</name>
</gene>
<organism evidence="2 3">
    <name type="scientific">Candidatus Accumulibacter proximus</name>
    <dbReference type="NCBI Taxonomy" id="2954385"/>
    <lineage>
        <taxon>Bacteria</taxon>
        <taxon>Pseudomonadati</taxon>
        <taxon>Pseudomonadota</taxon>
        <taxon>Betaproteobacteria</taxon>
        <taxon>Candidatus Accumulibacter</taxon>
    </lineage>
</organism>
<dbReference type="InterPro" id="IPR002645">
    <property type="entry name" value="STAS_dom"/>
</dbReference>